<dbReference type="InterPro" id="IPR045584">
    <property type="entry name" value="Pilin-like"/>
</dbReference>
<reference evidence="3" key="1">
    <citation type="submission" date="2017-09" db="EMBL/GenBank/DDBJ databases">
        <title>Depth-based differentiation of microbial function through sediment-hosted aquifers and enrichment of novel symbionts in the deep terrestrial subsurface.</title>
        <authorList>
            <person name="Probst A.J."/>
            <person name="Ladd B."/>
            <person name="Jarett J.K."/>
            <person name="Geller-Mcgrath D.E."/>
            <person name="Sieber C.M.K."/>
            <person name="Emerson J.B."/>
            <person name="Anantharaman K."/>
            <person name="Thomas B.C."/>
            <person name="Malmstrom R."/>
            <person name="Stieglmeier M."/>
            <person name="Klingl A."/>
            <person name="Woyke T."/>
            <person name="Ryan C.M."/>
            <person name="Banfield J.F."/>
        </authorList>
    </citation>
    <scope>NUCLEOTIDE SEQUENCE [LARGE SCALE GENOMIC DNA]</scope>
</reference>
<evidence type="ECO:0000313" key="2">
    <source>
        <dbReference type="EMBL" id="PIT92167.1"/>
    </source>
</evidence>
<gene>
    <name evidence="2" type="ORF">COU08_03730</name>
</gene>
<dbReference type="PROSITE" id="PS00409">
    <property type="entry name" value="PROKAR_NTER_METHYL"/>
    <property type="match status" value="1"/>
</dbReference>
<organism evidence="2 3">
    <name type="scientific">Candidatus Harrisonbacteria bacterium CG10_big_fil_rev_8_21_14_0_10_42_17</name>
    <dbReference type="NCBI Taxonomy" id="1974584"/>
    <lineage>
        <taxon>Bacteria</taxon>
        <taxon>Candidatus Harrisoniibacteriota</taxon>
    </lineage>
</organism>
<dbReference type="Proteomes" id="UP000228635">
    <property type="component" value="Unassembled WGS sequence"/>
</dbReference>
<evidence type="ECO:0000256" key="1">
    <source>
        <dbReference type="SAM" id="Phobius"/>
    </source>
</evidence>
<keyword evidence="1" id="KW-0812">Transmembrane</keyword>
<feature type="transmembrane region" description="Helical" evidence="1">
    <location>
        <begin position="12"/>
        <end position="33"/>
    </location>
</feature>
<accession>A0A2M6WH96</accession>
<comment type="caution">
    <text evidence="2">The sequence shown here is derived from an EMBL/GenBank/DDBJ whole genome shotgun (WGS) entry which is preliminary data.</text>
</comment>
<proteinExistence type="predicted"/>
<keyword evidence="1" id="KW-1133">Transmembrane helix</keyword>
<evidence type="ECO:0008006" key="4">
    <source>
        <dbReference type="Google" id="ProtNLM"/>
    </source>
</evidence>
<dbReference type="AlphaFoldDB" id="A0A2M6WH96"/>
<dbReference type="InterPro" id="IPR012902">
    <property type="entry name" value="N_methyl_site"/>
</dbReference>
<dbReference type="SUPFAM" id="SSF54523">
    <property type="entry name" value="Pili subunits"/>
    <property type="match status" value="1"/>
</dbReference>
<name>A0A2M6WH96_9BACT</name>
<dbReference type="EMBL" id="PFBA01000032">
    <property type="protein sequence ID" value="PIT92167.1"/>
    <property type="molecule type" value="Genomic_DNA"/>
</dbReference>
<sequence>MKWIRKKHGLTTIELIIVIAITIILAGSAAPIYGGLQVQSQLNEASSGVVQALRAAREESTSGVNNSAHGVRFNTTNYSIYEGDSYTTRVQSEDRTFTLRSAVSLTTTLTNDEVNFSKGRGIPDNTGSVTLTHVTSGTRVIMINEFGVIDEN</sequence>
<dbReference type="Gene3D" id="3.30.700.10">
    <property type="entry name" value="Glycoprotein, Type 4 Pilin"/>
    <property type="match status" value="1"/>
</dbReference>
<keyword evidence="1" id="KW-0472">Membrane</keyword>
<protein>
    <recommendedName>
        <fullName evidence="4">General secretion pathway GspH domain-containing protein</fullName>
    </recommendedName>
</protein>
<evidence type="ECO:0000313" key="3">
    <source>
        <dbReference type="Proteomes" id="UP000228635"/>
    </source>
</evidence>